<evidence type="ECO:0000313" key="3">
    <source>
        <dbReference type="Proteomes" id="UP000034600"/>
    </source>
</evidence>
<organism evidence="2 3">
    <name type="scientific">Candidatus Jorgensenbacteria bacterium GW2011_GWC1_48_8</name>
    <dbReference type="NCBI Taxonomy" id="1618666"/>
    <lineage>
        <taxon>Bacteria</taxon>
        <taxon>Candidatus Joergenseniibacteriota</taxon>
    </lineage>
</organism>
<dbReference type="Proteomes" id="UP000034600">
    <property type="component" value="Unassembled WGS sequence"/>
</dbReference>
<sequence length="98" mass="11439">MYTTRDKITSLCCGKEFLIYTCLYLRVRFAASPPFFVQGPRTGAGGRKIKPYKSEKYRRHSAVQDRPETLRIVADKVGNRHLAREDESHRSREKPEEH</sequence>
<feature type="region of interest" description="Disordered" evidence="1">
    <location>
        <begin position="40"/>
        <end position="98"/>
    </location>
</feature>
<accession>A0A0G1XXK3</accession>
<dbReference type="EMBL" id="LCPO01000008">
    <property type="protein sequence ID" value="KKU99025.1"/>
    <property type="molecule type" value="Genomic_DNA"/>
</dbReference>
<dbReference type="AlphaFoldDB" id="A0A0G1XXK3"/>
<feature type="compositionally biased region" description="Basic and acidic residues" evidence="1">
    <location>
        <begin position="62"/>
        <end position="98"/>
    </location>
</feature>
<feature type="compositionally biased region" description="Basic residues" evidence="1">
    <location>
        <begin position="47"/>
        <end position="61"/>
    </location>
</feature>
<comment type="caution">
    <text evidence="2">The sequence shown here is derived from an EMBL/GenBank/DDBJ whole genome shotgun (WGS) entry which is preliminary data.</text>
</comment>
<reference evidence="2 3" key="1">
    <citation type="journal article" date="2015" name="Nature">
        <title>rRNA introns, odd ribosomes, and small enigmatic genomes across a large radiation of phyla.</title>
        <authorList>
            <person name="Brown C.T."/>
            <person name="Hug L.A."/>
            <person name="Thomas B.C."/>
            <person name="Sharon I."/>
            <person name="Castelle C.J."/>
            <person name="Singh A."/>
            <person name="Wilkins M.J."/>
            <person name="Williams K.H."/>
            <person name="Banfield J.F."/>
        </authorList>
    </citation>
    <scope>NUCLEOTIDE SEQUENCE [LARGE SCALE GENOMIC DNA]</scope>
</reference>
<gene>
    <name evidence="2" type="ORF">UY32_C0008G0016</name>
</gene>
<evidence type="ECO:0000313" key="2">
    <source>
        <dbReference type="EMBL" id="KKU99025.1"/>
    </source>
</evidence>
<protein>
    <submittedName>
        <fullName evidence="2">Uncharacterized protein</fullName>
    </submittedName>
</protein>
<name>A0A0G1XXK3_9BACT</name>
<evidence type="ECO:0000256" key="1">
    <source>
        <dbReference type="SAM" id="MobiDB-lite"/>
    </source>
</evidence>
<proteinExistence type="predicted"/>